<dbReference type="Proteomes" id="UP001224845">
    <property type="component" value="Unassembled WGS sequence"/>
</dbReference>
<dbReference type="PANTHER" id="PTHR33336:SF1">
    <property type="entry name" value="(4S)-4-HYDROXY-5-PHOSPHONOOXYPENTANE-2,3-DIONE ISOMERASE"/>
    <property type="match status" value="1"/>
</dbReference>
<dbReference type="GO" id="GO:0005829">
    <property type="term" value="C:cytosol"/>
    <property type="evidence" value="ECO:0007669"/>
    <property type="project" value="TreeGrafter"/>
</dbReference>
<protein>
    <submittedName>
        <fullName evidence="2">Quinol monooxygenase YgiN</fullName>
    </submittedName>
</protein>
<organism evidence="2 3">
    <name type="scientific">Variovorax paradoxus</name>
    <dbReference type="NCBI Taxonomy" id="34073"/>
    <lineage>
        <taxon>Bacteria</taxon>
        <taxon>Pseudomonadati</taxon>
        <taxon>Pseudomonadota</taxon>
        <taxon>Betaproteobacteria</taxon>
        <taxon>Burkholderiales</taxon>
        <taxon>Comamonadaceae</taxon>
        <taxon>Variovorax</taxon>
    </lineage>
</organism>
<dbReference type="Gene3D" id="3.30.70.100">
    <property type="match status" value="1"/>
</dbReference>
<dbReference type="InterPro" id="IPR011008">
    <property type="entry name" value="Dimeric_a/b-barrel"/>
</dbReference>
<dbReference type="GO" id="GO:0004497">
    <property type="term" value="F:monooxygenase activity"/>
    <property type="evidence" value="ECO:0007669"/>
    <property type="project" value="UniProtKB-KW"/>
</dbReference>
<accession>A0AAW8ELW4</accession>
<comment type="caution">
    <text evidence="2">The sequence shown here is derived from an EMBL/GenBank/DDBJ whole genome shotgun (WGS) entry which is preliminary data.</text>
</comment>
<dbReference type="GeneID" id="99717688"/>
<reference evidence="2" key="1">
    <citation type="submission" date="2023-07" db="EMBL/GenBank/DDBJ databases">
        <title>Sorghum-associated microbial communities from plants grown in Nebraska, USA.</title>
        <authorList>
            <person name="Schachtman D."/>
        </authorList>
    </citation>
    <scope>NUCLEOTIDE SEQUENCE</scope>
    <source>
        <strain evidence="2">DS3315</strain>
    </source>
</reference>
<dbReference type="EMBL" id="JAUSRV010000014">
    <property type="protein sequence ID" value="MDP9973920.1"/>
    <property type="molecule type" value="Genomic_DNA"/>
</dbReference>
<gene>
    <name evidence="2" type="ORF">J2W39_005183</name>
</gene>
<keyword evidence="2" id="KW-0560">Oxidoreductase</keyword>
<dbReference type="PANTHER" id="PTHR33336">
    <property type="entry name" value="QUINOL MONOOXYGENASE YGIN-RELATED"/>
    <property type="match status" value="1"/>
</dbReference>
<dbReference type="Pfam" id="PF03992">
    <property type="entry name" value="ABM"/>
    <property type="match status" value="1"/>
</dbReference>
<sequence>MTHALLVDFQIHPERAEAFAEAIAHNAQRSLGDEPGCSRFDVCRDPADPGAFFLYELYDDPAAIEAHLAAPHFLAFDAMTRDWVVRKSVRTRVLVGA</sequence>
<evidence type="ECO:0000313" key="3">
    <source>
        <dbReference type="Proteomes" id="UP001224845"/>
    </source>
</evidence>
<evidence type="ECO:0000259" key="1">
    <source>
        <dbReference type="PROSITE" id="PS51725"/>
    </source>
</evidence>
<dbReference type="PROSITE" id="PS51725">
    <property type="entry name" value="ABM"/>
    <property type="match status" value="1"/>
</dbReference>
<feature type="domain" description="ABM" evidence="1">
    <location>
        <begin position="3"/>
        <end position="93"/>
    </location>
</feature>
<dbReference type="AlphaFoldDB" id="A0AAW8ELW4"/>
<dbReference type="SUPFAM" id="SSF54909">
    <property type="entry name" value="Dimeric alpha+beta barrel"/>
    <property type="match status" value="1"/>
</dbReference>
<evidence type="ECO:0000313" key="2">
    <source>
        <dbReference type="EMBL" id="MDP9973920.1"/>
    </source>
</evidence>
<keyword evidence="2" id="KW-0503">Monooxygenase</keyword>
<dbReference type="RefSeq" id="WP_062365277.1">
    <property type="nucleotide sequence ID" value="NZ_CAIGKF010000001.1"/>
</dbReference>
<proteinExistence type="predicted"/>
<dbReference type="InterPro" id="IPR007138">
    <property type="entry name" value="ABM_dom"/>
</dbReference>
<name>A0AAW8ELW4_VARPD</name>
<dbReference type="InterPro" id="IPR050744">
    <property type="entry name" value="AI-2_Isomerase_LsrG"/>
</dbReference>